<evidence type="ECO:0000313" key="2">
    <source>
        <dbReference type="Proteomes" id="UP000218209"/>
    </source>
</evidence>
<keyword evidence="2" id="KW-1185">Reference proteome</keyword>
<dbReference type="Proteomes" id="UP000218209">
    <property type="component" value="Unassembled WGS sequence"/>
</dbReference>
<evidence type="ECO:0000313" key="1">
    <source>
        <dbReference type="EMBL" id="OSX76468.1"/>
    </source>
</evidence>
<dbReference type="AlphaFoldDB" id="A0A1X6P6J6"/>
<organism evidence="1 2">
    <name type="scientific">Porphyra umbilicalis</name>
    <name type="common">Purple laver</name>
    <name type="synonym">Red alga</name>
    <dbReference type="NCBI Taxonomy" id="2786"/>
    <lineage>
        <taxon>Eukaryota</taxon>
        <taxon>Rhodophyta</taxon>
        <taxon>Bangiophyceae</taxon>
        <taxon>Bangiales</taxon>
        <taxon>Bangiaceae</taxon>
        <taxon>Porphyra</taxon>
    </lineage>
</organism>
<protein>
    <submittedName>
        <fullName evidence="1">Uncharacterized protein</fullName>
    </submittedName>
</protein>
<reference evidence="1 2" key="1">
    <citation type="submission" date="2017-03" db="EMBL/GenBank/DDBJ databases">
        <title>WGS assembly of Porphyra umbilicalis.</title>
        <authorList>
            <person name="Brawley S.H."/>
            <person name="Blouin N.A."/>
            <person name="Ficko-Blean E."/>
            <person name="Wheeler G.L."/>
            <person name="Lohr M."/>
            <person name="Goodson H.V."/>
            <person name="Jenkins J.W."/>
            <person name="Blaby-Haas C.E."/>
            <person name="Helliwell K.E."/>
            <person name="Chan C."/>
            <person name="Marriage T."/>
            <person name="Bhattacharya D."/>
            <person name="Klein A.S."/>
            <person name="Badis Y."/>
            <person name="Brodie J."/>
            <person name="Cao Y."/>
            <person name="Collen J."/>
            <person name="Dittami S.M."/>
            <person name="Gachon C.M."/>
            <person name="Green B.R."/>
            <person name="Karpowicz S."/>
            <person name="Kim J.W."/>
            <person name="Kudahl U."/>
            <person name="Lin S."/>
            <person name="Michel G."/>
            <person name="Mittag M."/>
            <person name="Olson B.J."/>
            <person name="Pangilinan J."/>
            <person name="Peng Y."/>
            <person name="Qiu H."/>
            <person name="Shu S."/>
            <person name="Singer J.T."/>
            <person name="Smith A.G."/>
            <person name="Sprecher B.N."/>
            <person name="Wagner V."/>
            <person name="Wang W."/>
            <person name="Wang Z.-Y."/>
            <person name="Yan J."/>
            <person name="Yarish C."/>
            <person name="Zoeuner-Riek S."/>
            <person name="Zhuang Y."/>
            <person name="Zou Y."/>
            <person name="Lindquist E.A."/>
            <person name="Grimwood J."/>
            <person name="Barry K."/>
            <person name="Rokhsar D.S."/>
            <person name="Schmutz J."/>
            <person name="Stiller J.W."/>
            <person name="Grossman A.R."/>
            <person name="Prochnik S.E."/>
        </authorList>
    </citation>
    <scope>NUCLEOTIDE SEQUENCE [LARGE SCALE GENOMIC DNA]</scope>
    <source>
        <strain evidence="1">4086291</strain>
    </source>
</reference>
<name>A0A1X6P6J6_PORUM</name>
<dbReference type="EMBL" id="KV918865">
    <property type="protein sequence ID" value="OSX76468.1"/>
    <property type="molecule type" value="Genomic_DNA"/>
</dbReference>
<sequence>MKNVMTDVIRLIVDEVGQCTEDVKDLGASLSRLAGKVDTQGKGYEATAQAVVTLNDTVIARSTMQTARGDALSTENEQPMSDNAFIIAAKNEEEIDEIRQHFREDARRATGTTNISRYSMLNLSRAWSLLIATVVRMRDITTQEASDYLLTPRLFPVRNKPGQVKKKRPLKPPKVVIPHLVYDPKKYALVGYWSKVGFNPQSWARRRQRCGLRKSPSAGRT</sequence>
<accession>A0A1X6P6J6</accession>
<gene>
    <name evidence="1" type="ORF">BU14_0189s0003</name>
</gene>
<proteinExistence type="predicted"/>